<evidence type="ECO:0000313" key="4">
    <source>
        <dbReference type="Proteomes" id="UP000494165"/>
    </source>
</evidence>
<dbReference type="GO" id="GO:0006508">
    <property type="term" value="P:proteolysis"/>
    <property type="evidence" value="ECO:0007669"/>
    <property type="project" value="InterPro"/>
</dbReference>
<dbReference type="InterPro" id="IPR029030">
    <property type="entry name" value="Caspase-like_dom_sf"/>
</dbReference>
<dbReference type="SUPFAM" id="SSF52129">
    <property type="entry name" value="Caspase-like"/>
    <property type="match status" value="1"/>
</dbReference>
<dbReference type="Proteomes" id="UP000494165">
    <property type="component" value="Unassembled WGS sequence"/>
</dbReference>
<dbReference type="EMBL" id="CADEPI010000725">
    <property type="protein sequence ID" value="CAB3388248.1"/>
    <property type="molecule type" value="Genomic_DNA"/>
</dbReference>
<evidence type="ECO:0000256" key="1">
    <source>
        <dbReference type="ARBA" id="ARBA00010134"/>
    </source>
</evidence>
<name>A0A8S1EDB2_9INSE</name>
<feature type="domain" description="Caspase family p10" evidence="2">
    <location>
        <begin position="219"/>
        <end position="279"/>
    </location>
</feature>
<comment type="caution">
    <text evidence="3">The sequence shown here is derived from an EMBL/GenBank/DDBJ whole genome shotgun (WGS) entry which is preliminary data.</text>
</comment>
<dbReference type="Pfam" id="PF00656">
    <property type="entry name" value="Peptidase_C14"/>
    <property type="match status" value="1"/>
</dbReference>
<keyword evidence="4" id="KW-1185">Reference proteome</keyword>
<evidence type="ECO:0000259" key="2">
    <source>
        <dbReference type="PROSITE" id="PS50207"/>
    </source>
</evidence>
<dbReference type="Gene3D" id="3.40.50.300">
    <property type="entry name" value="P-loop containing nucleotide triphosphate hydrolases"/>
    <property type="match status" value="1"/>
</dbReference>
<dbReference type="InterPro" id="IPR011600">
    <property type="entry name" value="Pept_C14_caspase"/>
</dbReference>
<comment type="similarity">
    <text evidence="1">Belongs to the peptidase C14A family.</text>
</comment>
<gene>
    <name evidence="3" type="ORF">CLODIP_2_CD06306</name>
</gene>
<dbReference type="InterPro" id="IPR015917">
    <property type="entry name" value="Pept_C14A"/>
</dbReference>
<dbReference type="SMART" id="SM00115">
    <property type="entry name" value="CASc"/>
    <property type="match status" value="1"/>
</dbReference>
<accession>A0A8S1EDB2</accession>
<dbReference type="OrthoDB" id="7721339at2759"/>
<protein>
    <recommendedName>
        <fullName evidence="2">Caspase family p10 domain-containing protein</fullName>
    </recommendedName>
</protein>
<dbReference type="InterPro" id="IPR002138">
    <property type="entry name" value="Pept_C14_p10"/>
</dbReference>
<evidence type="ECO:0000313" key="3">
    <source>
        <dbReference type="EMBL" id="CAB3388248.1"/>
    </source>
</evidence>
<dbReference type="PANTHER" id="PTHR22576">
    <property type="entry name" value="MUCOSA ASSOCIATED LYMPHOID TISSUE LYMPHOMA TRANSLOCATION PROTEIN 1/PARACASPASE"/>
    <property type="match status" value="1"/>
</dbReference>
<dbReference type="GO" id="GO:0004197">
    <property type="term" value="F:cysteine-type endopeptidase activity"/>
    <property type="evidence" value="ECO:0007669"/>
    <property type="project" value="InterPro"/>
</dbReference>
<dbReference type="InterPro" id="IPR052039">
    <property type="entry name" value="Caspase-related_regulators"/>
</dbReference>
<dbReference type="AlphaFoldDB" id="A0A8S1EDB2"/>
<dbReference type="PROSITE" id="PS50207">
    <property type="entry name" value="CASPASE_P10"/>
    <property type="match status" value="1"/>
</dbReference>
<dbReference type="PANTHER" id="PTHR22576:SF41">
    <property type="entry name" value="CASPASE 14, APOPTOSIS-RELATED CYSTEINE PEPTIDASE"/>
    <property type="match status" value="1"/>
</dbReference>
<dbReference type="InterPro" id="IPR027417">
    <property type="entry name" value="P-loop_NTPase"/>
</dbReference>
<organism evidence="3 4">
    <name type="scientific">Cloeon dipterum</name>
    <dbReference type="NCBI Taxonomy" id="197152"/>
    <lineage>
        <taxon>Eukaryota</taxon>
        <taxon>Metazoa</taxon>
        <taxon>Ecdysozoa</taxon>
        <taxon>Arthropoda</taxon>
        <taxon>Hexapoda</taxon>
        <taxon>Insecta</taxon>
        <taxon>Pterygota</taxon>
        <taxon>Palaeoptera</taxon>
        <taxon>Ephemeroptera</taxon>
        <taxon>Pisciforma</taxon>
        <taxon>Baetidae</taxon>
        <taxon>Cloeon</taxon>
    </lineage>
</organism>
<sequence length="969" mass="110340">MRESLVVRGTPYKIYKIFDQETMEGPGRGGSFRKKAALGYFEWTENGEIKKRIADNVWVLVLHYNFINAKDKDDIRHGDAEDVTNLKNTFEKNRNCKFKSFLSMKRDNLLRMLADDNNALFRIFESKGHNHDVPSVFLIYFLSHGHIEGEIYTDHYEDENSDKYISFTTAEVFESLSKLTRFEKCLKIVNFGPCRGKLFDETFSPEQTYQNLNNRNSCQITSFPQMRNLVVFYATVETIRAMRRKHVGTAFVRHICQVLNSMEKSELLINVLTLIQSKIHGDSIDMRNIIRQTPEIKIFGLDSKFIISARRTLSPTNDSSSSDAIGSKKLGIPAAMKGPADIYNWKSRSGLYMRRRLAFIFYSVADDDVTLINQALSQNLNFETGMEALSKEALELYCEDASKVDSNVGCVLTCVFGRLSETPEQKEMFVLMDQTEVAVTDIVHSFIGPANDKWIGKPKIFIFVDQQEESPKGDNISPQDVYDIQATNHSGWLVLVLRSRDKLKALIEIFQSQELKGEKCLQEMLATCLLVSNSRDMLNSTLPYHLYFPDVPRPFVAPQFSVKITEDPPLDKTLDFGQLLEEVNGALNENRTWILSSGAGSGKTTVMKEIQYQLGKSNPDVKMLFVSLPSVGKLDTAKFLEEKAAHLKGPDKCFVFLDAFNEVSTDNHGKVLKLIEAFEVKKISVWIATRPHEASVILRAVSNPILVSIKPFDKKNQVEFVSLETNKSDKDCESFIETFPIKDILGNPLHLSLVINSGGNLYQIYDKVLRQKVEMCLVQKGYDKNNEILFQNKVDSSMKLLERITFQFLNGADPKKSKQDLEKLYSFGVANLENDRLTFSHESFAGFFTAQKYLHDVEENGTSDLQLFDEDLKLQAQGSPKPCELRRIAASCRKFVDLFYATASNEKKKIRKHRKSVQTACKSDANKFTHVVIAEDLKHIFNMLKIFTPPYVKVEGKPVKISEKLCSCF</sequence>
<reference evidence="3 4" key="1">
    <citation type="submission" date="2020-04" db="EMBL/GenBank/DDBJ databases">
        <authorList>
            <person name="Alioto T."/>
            <person name="Alioto T."/>
            <person name="Gomez Garrido J."/>
        </authorList>
    </citation>
    <scope>NUCLEOTIDE SEQUENCE [LARGE SCALE GENOMIC DNA]</scope>
</reference>
<dbReference type="Gene3D" id="3.40.50.1460">
    <property type="match status" value="2"/>
</dbReference>
<dbReference type="SUPFAM" id="SSF52540">
    <property type="entry name" value="P-loop containing nucleoside triphosphate hydrolases"/>
    <property type="match status" value="1"/>
</dbReference>
<proteinExistence type="inferred from homology"/>